<name>A0A9W9WV52_9EURO</name>
<dbReference type="Gene3D" id="1.10.472.10">
    <property type="entry name" value="Cyclin-like"/>
    <property type="match status" value="1"/>
</dbReference>
<sequence length="98" mass="11527">MLMEAIRFNEKIQLRRDQGLSDRFWTNKTYAEIGGMSTEELATLELELLFRLRWQIIPQPEVLNEYYLCLVERCEGFKIEDPHFNSIATAAKTNNQSV</sequence>
<dbReference type="InterPro" id="IPR013922">
    <property type="entry name" value="Cyclin_PHO80-like"/>
</dbReference>
<evidence type="ECO:0000313" key="1">
    <source>
        <dbReference type="EMBL" id="KAJ5475657.1"/>
    </source>
</evidence>
<dbReference type="GO" id="GO:0000307">
    <property type="term" value="C:cyclin-dependent protein kinase holoenzyme complex"/>
    <property type="evidence" value="ECO:0007669"/>
    <property type="project" value="TreeGrafter"/>
</dbReference>
<gene>
    <name evidence="1" type="ORF">N7539_007944</name>
</gene>
<dbReference type="Proteomes" id="UP001148312">
    <property type="component" value="Unassembled WGS sequence"/>
</dbReference>
<comment type="caution">
    <text evidence="1">The sequence shown here is derived from an EMBL/GenBank/DDBJ whole genome shotgun (WGS) entry which is preliminary data.</text>
</comment>
<keyword evidence="2" id="KW-1185">Reference proteome</keyword>
<dbReference type="GO" id="GO:0016538">
    <property type="term" value="F:cyclin-dependent protein serine/threonine kinase regulator activity"/>
    <property type="evidence" value="ECO:0007669"/>
    <property type="project" value="TreeGrafter"/>
</dbReference>
<dbReference type="GO" id="GO:0019901">
    <property type="term" value="F:protein kinase binding"/>
    <property type="evidence" value="ECO:0007669"/>
    <property type="project" value="InterPro"/>
</dbReference>
<dbReference type="PANTHER" id="PTHR15615">
    <property type="match status" value="1"/>
</dbReference>
<dbReference type="EMBL" id="JAPWDQ010000011">
    <property type="protein sequence ID" value="KAJ5475657.1"/>
    <property type="molecule type" value="Genomic_DNA"/>
</dbReference>
<reference evidence="1" key="1">
    <citation type="submission" date="2022-12" db="EMBL/GenBank/DDBJ databases">
        <authorList>
            <person name="Petersen C."/>
        </authorList>
    </citation>
    <scope>NUCLEOTIDE SEQUENCE</scope>
    <source>
        <strain evidence="1">IBT 30728</strain>
    </source>
</reference>
<dbReference type="GO" id="GO:0005634">
    <property type="term" value="C:nucleus"/>
    <property type="evidence" value="ECO:0007669"/>
    <property type="project" value="TreeGrafter"/>
</dbReference>
<dbReference type="AlphaFoldDB" id="A0A9W9WV52"/>
<proteinExistence type="predicted"/>
<evidence type="ECO:0000313" key="2">
    <source>
        <dbReference type="Proteomes" id="UP001148312"/>
    </source>
</evidence>
<accession>A0A9W9WV52</accession>
<dbReference type="PANTHER" id="PTHR15615:SF117">
    <property type="entry name" value="PHO85 CYCLIN PHO80"/>
    <property type="match status" value="1"/>
</dbReference>
<dbReference type="Pfam" id="PF08613">
    <property type="entry name" value="Cyclin"/>
    <property type="match status" value="1"/>
</dbReference>
<dbReference type="RefSeq" id="XP_056787410.1">
    <property type="nucleotide sequence ID" value="XM_056937545.1"/>
</dbReference>
<organism evidence="1 2">
    <name type="scientific">Penicillium diatomitis</name>
    <dbReference type="NCBI Taxonomy" id="2819901"/>
    <lineage>
        <taxon>Eukaryota</taxon>
        <taxon>Fungi</taxon>
        <taxon>Dikarya</taxon>
        <taxon>Ascomycota</taxon>
        <taxon>Pezizomycotina</taxon>
        <taxon>Eurotiomycetes</taxon>
        <taxon>Eurotiomycetidae</taxon>
        <taxon>Eurotiales</taxon>
        <taxon>Aspergillaceae</taxon>
        <taxon>Penicillium</taxon>
    </lineage>
</organism>
<reference evidence="1" key="2">
    <citation type="journal article" date="2023" name="IMA Fungus">
        <title>Comparative genomic study of the Penicillium genus elucidates a diverse pangenome and 15 lateral gene transfer events.</title>
        <authorList>
            <person name="Petersen C."/>
            <person name="Sorensen T."/>
            <person name="Nielsen M.R."/>
            <person name="Sondergaard T.E."/>
            <person name="Sorensen J.L."/>
            <person name="Fitzpatrick D.A."/>
            <person name="Frisvad J.C."/>
            <person name="Nielsen K.L."/>
        </authorList>
    </citation>
    <scope>NUCLEOTIDE SEQUENCE</scope>
    <source>
        <strain evidence="1">IBT 30728</strain>
    </source>
</reference>
<protein>
    <submittedName>
        <fullName evidence="1">Uncharacterized protein</fullName>
    </submittedName>
</protein>
<dbReference type="GeneID" id="81627794"/>